<protein>
    <submittedName>
        <fullName evidence="3">Uncharacterized protein</fullName>
    </submittedName>
</protein>
<proteinExistence type="predicted"/>
<evidence type="ECO:0000256" key="1">
    <source>
        <dbReference type="SAM" id="MobiDB-lite"/>
    </source>
</evidence>
<dbReference type="EMBL" id="CATQJL010000316">
    <property type="protein sequence ID" value="CAJ0605372.1"/>
    <property type="molecule type" value="Genomic_DNA"/>
</dbReference>
<feature type="region of interest" description="Disordered" evidence="1">
    <location>
        <begin position="60"/>
        <end position="146"/>
    </location>
</feature>
<feature type="compositionally biased region" description="Polar residues" evidence="1">
    <location>
        <begin position="87"/>
        <end position="104"/>
    </location>
</feature>
<keyword evidence="2" id="KW-1133">Transmembrane helix</keyword>
<feature type="compositionally biased region" description="Polar residues" evidence="1">
    <location>
        <begin position="60"/>
        <end position="79"/>
    </location>
</feature>
<dbReference type="AlphaFoldDB" id="A0AA36H7H3"/>
<gene>
    <name evidence="3" type="ORF">CYNAS_LOCUS17355</name>
</gene>
<keyword evidence="2" id="KW-0472">Membrane</keyword>
<evidence type="ECO:0000256" key="2">
    <source>
        <dbReference type="SAM" id="Phobius"/>
    </source>
</evidence>
<feature type="compositionally biased region" description="Basic and acidic residues" evidence="1">
    <location>
        <begin position="125"/>
        <end position="146"/>
    </location>
</feature>
<organism evidence="3 4">
    <name type="scientific">Cylicocyclus nassatus</name>
    <name type="common">Nematode worm</name>
    <dbReference type="NCBI Taxonomy" id="53992"/>
    <lineage>
        <taxon>Eukaryota</taxon>
        <taxon>Metazoa</taxon>
        <taxon>Ecdysozoa</taxon>
        <taxon>Nematoda</taxon>
        <taxon>Chromadorea</taxon>
        <taxon>Rhabditida</taxon>
        <taxon>Rhabditina</taxon>
        <taxon>Rhabditomorpha</taxon>
        <taxon>Strongyloidea</taxon>
        <taxon>Strongylidae</taxon>
        <taxon>Cylicocyclus</taxon>
    </lineage>
</organism>
<evidence type="ECO:0000313" key="3">
    <source>
        <dbReference type="EMBL" id="CAJ0605372.1"/>
    </source>
</evidence>
<keyword evidence="2" id="KW-0812">Transmembrane</keyword>
<name>A0AA36H7H3_CYLNA</name>
<evidence type="ECO:0000313" key="4">
    <source>
        <dbReference type="Proteomes" id="UP001176961"/>
    </source>
</evidence>
<dbReference type="Proteomes" id="UP001176961">
    <property type="component" value="Unassembled WGS sequence"/>
</dbReference>
<reference evidence="3" key="1">
    <citation type="submission" date="2023-07" db="EMBL/GenBank/DDBJ databases">
        <authorList>
            <consortium name="CYATHOMIX"/>
        </authorList>
    </citation>
    <scope>NUCLEOTIDE SEQUENCE</scope>
    <source>
        <strain evidence="3">N/A</strain>
    </source>
</reference>
<dbReference type="PROSITE" id="PS51257">
    <property type="entry name" value="PROKAR_LIPOPROTEIN"/>
    <property type="match status" value="1"/>
</dbReference>
<feature type="transmembrane region" description="Helical" evidence="2">
    <location>
        <begin position="12"/>
        <end position="31"/>
    </location>
</feature>
<keyword evidence="4" id="KW-1185">Reference proteome</keyword>
<comment type="caution">
    <text evidence="3">The sequence shown here is derived from an EMBL/GenBank/DDBJ whole genome shotgun (WGS) entry which is preliminary data.</text>
</comment>
<sequence length="253" mass="27657">MRLQHIDANVMYTVMCYSQVFICASLAVISCHKRRAEVSEKTEVTAKGASSASEIVEVTAKSNRADWNNAQDTHPSVTSDKSKETQISKPNLGKATSDQQASSSEPKKAEISADVKLPPVGSSDSAHKQAETPKDSALKKDDIKSKEGKKHVFVLETLSFLKTERKDADDKKAEDETVNDAPSLTKINISKASEEMISIQTKKETPKGAQFPKPKEGFDDSKLYALQRTMASHSDGTLKQLAVKKTPYPSAEL</sequence>
<accession>A0AA36H7H3</accession>